<evidence type="ECO:0000313" key="1">
    <source>
        <dbReference type="EMBL" id="RVU33110.1"/>
    </source>
</evidence>
<reference evidence="1 2" key="1">
    <citation type="submission" date="2019-01" db="EMBL/GenBank/DDBJ databases">
        <authorList>
            <person name="Chen W.-M."/>
        </authorList>
    </citation>
    <scope>NUCLEOTIDE SEQUENCE [LARGE SCALE GENOMIC DNA]</scope>
    <source>
        <strain evidence="1 2">KYPC3</strain>
    </source>
</reference>
<accession>A0A437QEZ4</accession>
<dbReference type="RefSeq" id="WP_127700776.1">
    <property type="nucleotide sequence ID" value="NZ_SACS01000027.1"/>
</dbReference>
<dbReference type="EMBL" id="SACS01000027">
    <property type="protein sequence ID" value="RVU33110.1"/>
    <property type="molecule type" value="Genomic_DNA"/>
</dbReference>
<dbReference type="OrthoDB" id="5767011at2"/>
<organism evidence="1 2">
    <name type="scientific">Rheinheimera riviphila</name>
    <dbReference type="NCBI Taxonomy" id="1834037"/>
    <lineage>
        <taxon>Bacteria</taxon>
        <taxon>Pseudomonadati</taxon>
        <taxon>Pseudomonadota</taxon>
        <taxon>Gammaproteobacteria</taxon>
        <taxon>Chromatiales</taxon>
        <taxon>Chromatiaceae</taxon>
        <taxon>Rheinheimera</taxon>
    </lineage>
</organism>
<evidence type="ECO:0000313" key="2">
    <source>
        <dbReference type="Proteomes" id="UP000283077"/>
    </source>
</evidence>
<dbReference type="Proteomes" id="UP000283077">
    <property type="component" value="Unassembled WGS sequence"/>
</dbReference>
<dbReference type="AlphaFoldDB" id="A0A437QEZ4"/>
<protein>
    <submittedName>
        <fullName evidence="1">DUF721 domain-containing protein</fullName>
    </submittedName>
</protein>
<keyword evidence="2" id="KW-1185">Reference proteome</keyword>
<sequence>MARYTRKPVDVTALLQQNTSQSWLQGMQQTEIVRQLNTELIRILQLEKPYFCKVSRIQAGRVQILCGSAAWATRIKMQRAAILDNFRQKILPDLAGLDIDLTPNSDLSYQQAQNQTTAAVQRQMSEQAGAYLLAAAEGADPQLAASLKRLAASAGKKP</sequence>
<dbReference type="Pfam" id="PF05258">
    <property type="entry name" value="DciA"/>
    <property type="match status" value="1"/>
</dbReference>
<name>A0A437QEZ4_9GAMM</name>
<gene>
    <name evidence="1" type="ORF">EOE67_18310</name>
</gene>
<comment type="caution">
    <text evidence="1">The sequence shown here is derived from an EMBL/GenBank/DDBJ whole genome shotgun (WGS) entry which is preliminary data.</text>
</comment>
<proteinExistence type="predicted"/>
<dbReference type="InterPro" id="IPR007922">
    <property type="entry name" value="DciA-like"/>
</dbReference>